<evidence type="ECO:0000313" key="2">
    <source>
        <dbReference type="EMBL" id="AAS41544.1"/>
    </source>
</evidence>
<evidence type="ECO:0008006" key="4">
    <source>
        <dbReference type="Google" id="ProtNLM"/>
    </source>
</evidence>
<proteinExistence type="predicted"/>
<accession>Q737L8</accession>
<organism evidence="2 3">
    <name type="scientific">Bacillus cereus (strain ATCC 10987 / NRS 248)</name>
    <dbReference type="NCBI Taxonomy" id="222523"/>
    <lineage>
        <taxon>Bacteria</taxon>
        <taxon>Bacillati</taxon>
        <taxon>Bacillota</taxon>
        <taxon>Bacilli</taxon>
        <taxon>Bacillales</taxon>
        <taxon>Bacillaceae</taxon>
        <taxon>Bacillus</taxon>
        <taxon>Bacillus cereus group</taxon>
    </lineage>
</organism>
<name>Q737L8_BACC1</name>
<dbReference type="EMBL" id="AE017194">
    <property type="protein sequence ID" value="AAS41544.1"/>
    <property type="molecule type" value="Genomic_DNA"/>
</dbReference>
<dbReference type="Proteomes" id="UP000002527">
    <property type="component" value="Chromosome"/>
</dbReference>
<gene>
    <name evidence="2" type="ordered locus">BCE_2630</name>
</gene>
<sequence length="35" mass="3639">MRLFSIYPALMGSKTPASKQNSAKEKNLGGGVGCP</sequence>
<dbReference type="HOGENOM" id="CLU_3363005_0_0_9"/>
<evidence type="ECO:0000313" key="3">
    <source>
        <dbReference type="Proteomes" id="UP000002527"/>
    </source>
</evidence>
<evidence type="ECO:0000256" key="1">
    <source>
        <dbReference type="SAM" id="MobiDB-lite"/>
    </source>
</evidence>
<reference evidence="2 3" key="1">
    <citation type="journal article" date="2004" name="Nucleic Acids Res.">
        <title>The genome sequence of Bacillus cereus ATCC 10987 reveals metabolic adaptations and a large plasmid related to Bacillus anthracis pXO1.</title>
        <authorList>
            <person name="Rasko D.A."/>
            <person name="Ravel J."/>
            <person name="Okstad O.A."/>
            <person name="Helgason E."/>
            <person name="Cer R.Z."/>
            <person name="Jiang L."/>
            <person name="Shores K.A."/>
            <person name="Fouts D.E."/>
            <person name="Tourasse N.J."/>
            <person name="Angiuoli S.V."/>
            <person name="Kolonay J."/>
            <person name="Nelson W.C."/>
            <person name="Kolsto A.-B."/>
            <person name="Fraser C.M."/>
            <person name="Read T.D."/>
        </authorList>
    </citation>
    <scope>NUCLEOTIDE SEQUENCE [LARGE SCALE GENOMIC DNA]</scope>
    <source>
        <strain evidence="3">ATCC 10987 / NRS 248</strain>
    </source>
</reference>
<feature type="region of interest" description="Disordered" evidence="1">
    <location>
        <begin position="12"/>
        <end position="35"/>
    </location>
</feature>
<dbReference type="AlphaFoldDB" id="Q737L8"/>
<dbReference type="KEGG" id="bca:BCE_2630"/>
<protein>
    <recommendedName>
        <fullName evidence="4">Spermidine/putrescine ABC transporter ATP-binding protein</fullName>
    </recommendedName>
</protein>